<dbReference type="PANTHER" id="PTHR22722">
    <property type="entry name" value="LOW-DENSITY LIPOPROTEIN RECEPTOR-RELATED PROTEIN 2-RELATED"/>
    <property type="match status" value="1"/>
</dbReference>
<dbReference type="PRINTS" id="PR00261">
    <property type="entry name" value="LDLRECEPTOR"/>
</dbReference>
<dbReference type="SMART" id="SM00409">
    <property type="entry name" value="IG"/>
    <property type="match status" value="1"/>
</dbReference>
<dbReference type="InterPro" id="IPR003598">
    <property type="entry name" value="Ig_sub2"/>
</dbReference>
<dbReference type="EMBL" id="MNPL01030524">
    <property type="protein sequence ID" value="OQR66942.1"/>
    <property type="molecule type" value="Genomic_DNA"/>
</dbReference>
<feature type="region of interest" description="Disordered" evidence="11">
    <location>
        <begin position="233"/>
        <end position="334"/>
    </location>
</feature>
<dbReference type="Gene3D" id="4.10.400.10">
    <property type="entry name" value="Low-density Lipoprotein Receptor"/>
    <property type="match status" value="8"/>
</dbReference>
<dbReference type="SUPFAM" id="SSF57424">
    <property type="entry name" value="LDL receptor-like module"/>
    <property type="match status" value="8"/>
</dbReference>
<feature type="domain" description="Ig-like" evidence="12">
    <location>
        <begin position="774"/>
        <end position="859"/>
    </location>
</feature>
<dbReference type="Pfam" id="PF00047">
    <property type="entry name" value="ig"/>
    <property type="match status" value="1"/>
</dbReference>
<dbReference type="AlphaFoldDB" id="A0A1V9X0T2"/>
<accession>A0A1V9X0T2</accession>
<keyword evidence="5" id="KW-1133">Transmembrane helix</keyword>
<dbReference type="Proteomes" id="UP000192247">
    <property type="component" value="Unassembled WGS sequence"/>
</dbReference>
<feature type="disulfide bond" evidence="10">
    <location>
        <begin position="391"/>
        <end position="409"/>
    </location>
</feature>
<keyword evidence="13" id="KW-0449">Lipoprotein</keyword>
<dbReference type="InterPro" id="IPR036179">
    <property type="entry name" value="Ig-like_dom_sf"/>
</dbReference>
<feature type="compositionally biased region" description="Polar residues" evidence="11">
    <location>
        <begin position="112"/>
        <end position="128"/>
    </location>
</feature>
<evidence type="ECO:0000256" key="8">
    <source>
        <dbReference type="ARBA" id="ARBA00023170"/>
    </source>
</evidence>
<feature type="disulfide bond" evidence="10">
    <location>
        <begin position="703"/>
        <end position="721"/>
    </location>
</feature>
<dbReference type="InterPro" id="IPR002172">
    <property type="entry name" value="LDrepeatLR_classA_rpt"/>
</dbReference>
<keyword evidence="8 13" id="KW-0675">Receptor</keyword>
<feature type="disulfide bond" evidence="10">
    <location>
        <begin position="736"/>
        <end position="748"/>
    </location>
</feature>
<name>A0A1V9X0T2_9ACAR</name>
<keyword evidence="7 10" id="KW-1015">Disulfide bond</keyword>
<feature type="compositionally biased region" description="Basic and acidic residues" evidence="11">
    <location>
        <begin position="556"/>
        <end position="582"/>
    </location>
</feature>
<sequence length="926" mass="104308">CHATKEWQCDLGICIPRIWRCNGVPDCPGIHDVSDETGCPQRSGRPPSIRRGHHPRRTHHHGGQTHKSLSLSPQLDPAEDSRTPRRLSDVLFVSDDWTVADAYRRRPLPADTFTTSTNTPDPFESNTVPYRHHTPPSWATPRPYYSDPISDRQPPRHPSDSGRHTTSSDRRDPSSSWQEGHYSYPTSYYGTTTRRPDPTQAYPDPRLYHYPTTRDPYVDVSGFPRGYPRPTRHPAINTTYHANPAPNYYSSTTSERYPTLDARRGYPSSVATYSPTDELYRPPRYPTTAPDVNTIADRSPPTRPSWYPAAEEVSTPQTPYDPRKPQSSWGQYPSTVGEKAPSACDDRLHYTCANGQCIGKSLLCDGLNDCRDKSDESSCTNLHCAPTEFRCGDGSCIPNSARCDGRKDCRDGKDEGPHCPSLPLLAVEGTPANQSADLARSGSCKPGEFRCSDGSCIHGGRRCDRIIDCRQGEDEMGCEVDRGCAASEFKCPQDGLCIRQNQLCDGVLDCTGGDDETNCGHHRGTSEGHSHDKSNDVGRTHHPKHPNLPDNSASSNEERRRDHERRWRQEMDRRRVEDERRAQQQQQYEQEIARRRAEEARRSREHWERKERQQEEEERLKHKEEAAKKVDDALKWFEDALKEANTGSETGAGLSRHGQCLPGEFACRTHDQCVAADRHCDRRRDCFDGSDEANCCSSGELQCGDGSCVLSHTRCDGRRDCPDGADELNCPDQKLCGASKFHCGDGQCIKDVLRCDGYYDCNNFADEQNCVSDIDVRVYPPFQNETEGHNVVIRCRDEGPRRLKVRWARADGRPLKTGHSEHRGRLTLPRVTSDDAGVYLCVPLAVDGQELRPSQKSATLVVTTRVYPPSPAPIPPHSRSYDPYYNYVTEQVRQRQRRQRSLAAKKDSPEVLFSRANLQHAGPMQA</sequence>
<dbReference type="Pfam" id="PF00057">
    <property type="entry name" value="Ldl_recept_a"/>
    <property type="match status" value="8"/>
</dbReference>
<feature type="compositionally biased region" description="Basic and acidic residues" evidence="11">
    <location>
        <begin position="591"/>
        <end position="620"/>
    </location>
</feature>
<feature type="region of interest" description="Disordered" evidence="11">
    <location>
        <begin position="32"/>
        <end position="84"/>
    </location>
</feature>
<dbReference type="GO" id="GO:0042562">
    <property type="term" value="F:hormone binding"/>
    <property type="evidence" value="ECO:0007669"/>
    <property type="project" value="TreeGrafter"/>
</dbReference>
<evidence type="ECO:0000256" key="11">
    <source>
        <dbReference type="SAM" id="MobiDB-lite"/>
    </source>
</evidence>
<evidence type="ECO:0000259" key="12">
    <source>
        <dbReference type="PROSITE" id="PS50835"/>
    </source>
</evidence>
<organism evidence="13 14">
    <name type="scientific">Tropilaelaps mercedesae</name>
    <dbReference type="NCBI Taxonomy" id="418985"/>
    <lineage>
        <taxon>Eukaryota</taxon>
        <taxon>Metazoa</taxon>
        <taxon>Ecdysozoa</taxon>
        <taxon>Arthropoda</taxon>
        <taxon>Chelicerata</taxon>
        <taxon>Arachnida</taxon>
        <taxon>Acari</taxon>
        <taxon>Parasitiformes</taxon>
        <taxon>Mesostigmata</taxon>
        <taxon>Gamasina</taxon>
        <taxon>Dermanyssoidea</taxon>
        <taxon>Laelapidae</taxon>
        <taxon>Tropilaelaps</taxon>
    </lineage>
</organism>
<keyword evidence="9" id="KW-0325">Glycoprotein</keyword>
<feature type="disulfide bond" evidence="10">
    <location>
        <begin position="680"/>
        <end position="695"/>
    </location>
</feature>
<feature type="disulfide bond" evidence="10">
    <location>
        <begin position="451"/>
        <end position="469"/>
    </location>
</feature>
<protein>
    <submittedName>
        <fullName evidence="13">Low-density lipoprotein receptor-like</fullName>
    </submittedName>
</protein>
<evidence type="ECO:0000256" key="2">
    <source>
        <dbReference type="ARBA" id="ARBA00022692"/>
    </source>
</evidence>
<dbReference type="SUPFAM" id="SSF48726">
    <property type="entry name" value="Immunoglobulin"/>
    <property type="match status" value="1"/>
</dbReference>
<dbReference type="SMART" id="SM00408">
    <property type="entry name" value="IGc2"/>
    <property type="match status" value="1"/>
</dbReference>
<feature type="region of interest" description="Disordered" evidence="11">
    <location>
        <begin position="897"/>
        <end position="926"/>
    </location>
</feature>
<feature type="compositionally biased region" description="Polar residues" evidence="11">
    <location>
        <begin position="325"/>
        <end position="334"/>
    </location>
</feature>
<evidence type="ECO:0000256" key="9">
    <source>
        <dbReference type="ARBA" id="ARBA00023180"/>
    </source>
</evidence>
<feature type="disulfide bond" evidence="10">
    <location>
        <begin position="444"/>
        <end position="456"/>
    </location>
</feature>
<feature type="disulfide bond" evidence="10">
    <location>
        <begin position="364"/>
        <end position="379"/>
    </location>
</feature>
<dbReference type="InterPro" id="IPR023415">
    <property type="entry name" value="LDLR_class-A_CS"/>
</dbReference>
<comment type="caution">
    <text evidence="10">Lacks conserved residue(s) required for the propagation of feature annotation.</text>
</comment>
<feature type="region of interest" description="Disordered" evidence="11">
    <location>
        <begin position="521"/>
        <end position="620"/>
    </location>
</feature>
<evidence type="ECO:0000256" key="4">
    <source>
        <dbReference type="ARBA" id="ARBA00022737"/>
    </source>
</evidence>
<dbReference type="InterPro" id="IPR003599">
    <property type="entry name" value="Ig_sub"/>
</dbReference>
<dbReference type="PROSITE" id="PS50068">
    <property type="entry name" value="LDLRA_2"/>
    <property type="match status" value="8"/>
</dbReference>
<proteinExistence type="predicted"/>
<keyword evidence="3" id="KW-0732">Signal</keyword>
<evidence type="ECO:0000256" key="1">
    <source>
        <dbReference type="ARBA" id="ARBA00004167"/>
    </source>
</evidence>
<dbReference type="InterPro" id="IPR007110">
    <property type="entry name" value="Ig-like_dom"/>
</dbReference>
<dbReference type="FunFam" id="4.10.400.10:FF:000034">
    <property type="entry name" value="Low-density lipoprotein receptor-related protein 2"/>
    <property type="match status" value="1"/>
</dbReference>
<evidence type="ECO:0000256" key="10">
    <source>
        <dbReference type="PROSITE-ProRule" id="PRU00124"/>
    </source>
</evidence>
<feature type="disulfide bond" evidence="10">
    <location>
        <begin position="463"/>
        <end position="478"/>
    </location>
</feature>
<feature type="disulfide bond" evidence="10">
    <location>
        <begin position="715"/>
        <end position="730"/>
    </location>
</feature>
<keyword evidence="14" id="KW-1185">Reference proteome</keyword>
<dbReference type="OrthoDB" id="9978656at2759"/>
<keyword evidence="6" id="KW-0472">Membrane</keyword>
<feature type="region of interest" description="Disordered" evidence="11">
    <location>
        <begin position="109"/>
        <end position="213"/>
    </location>
</feature>
<dbReference type="SMART" id="SM00192">
    <property type="entry name" value="LDLa"/>
    <property type="match status" value="8"/>
</dbReference>
<dbReference type="InterPro" id="IPR036055">
    <property type="entry name" value="LDL_receptor-like_sf"/>
</dbReference>
<dbReference type="PROSITE" id="PS01209">
    <property type="entry name" value="LDLRA_1"/>
    <property type="match status" value="3"/>
</dbReference>
<dbReference type="GO" id="GO:0016324">
    <property type="term" value="C:apical plasma membrane"/>
    <property type="evidence" value="ECO:0007669"/>
    <property type="project" value="TreeGrafter"/>
</dbReference>
<evidence type="ECO:0000256" key="6">
    <source>
        <dbReference type="ARBA" id="ARBA00023136"/>
    </source>
</evidence>
<evidence type="ECO:0000313" key="14">
    <source>
        <dbReference type="Proteomes" id="UP000192247"/>
    </source>
</evidence>
<gene>
    <name evidence="13" type="ORF">BIW11_13828</name>
</gene>
<feature type="disulfide bond" evidence="10">
    <location>
        <begin position="696"/>
        <end position="708"/>
    </location>
</feature>
<dbReference type="InterPro" id="IPR013783">
    <property type="entry name" value="Ig-like_fold"/>
</dbReference>
<feature type="disulfide bond" evidence="10">
    <location>
        <begin position="384"/>
        <end position="396"/>
    </location>
</feature>
<feature type="non-terminal residue" evidence="13">
    <location>
        <position position="1"/>
    </location>
</feature>
<evidence type="ECO:0000313" key="13">
    <source>
        <dbReference type="EMBL" id="OQR66942.1"/>
    </source>
</evidence>
<dbReference type="Gene3D" id="2.60.40.10">
    <property type="entry name" value="Immunoglobulins"/>
    <property type="match status" value="1"/>
</dbReference>
<feature type="disulfide bond" evidence="10">
    <location>
        <begin position="504"/>
        <end position="519"/>
    </location>
</feature>
<dbReference type="GO" id="GO:0006898">
    <property type="term" value="P:receptor-mediated endocytosis"/>
    <property type="evidence" value="ECO:0007669"/>
    <property type="project" value="TreeGrafter"/>
</dbReference>
<dbReference type="CDD" id="cd00112">
    <property type="entry name" value="LDLa"/>
    <property type="match status" value="8"/>
</dbReference>
<feature type="compositionally biased region" description="Basic and acidic residues" evidence="11">
    <location>
        <begin position="149"/>
        <end position="173"/>
    </location>
</feature>
<dbReference type="InterPro" id="IPR051221">
    <property type="entry name" value="LDLR-related"/>
</dbReference>
<dbReference type="PROSITE" id="PS50835">
    <property type="entry name" value="IG_LIKE"/>
    <property type="match status" value="1"/>
</dbReference>
<comment type="caution">
    <text evidence="13">The sequence shown here is derived from an EMBL/GenBank/DDBJ whole genome shotgun (WGS) entry which is preliminary data.</text>
</comment>
<evidence type="ECO:0000256" key="3">
    <source>
        <dbReference type="ARBA" id="ARBA00022729"/>
    </source>
</evidence>
<dbReference type="STRING" id="418985.A0A1V9X0T2"/>
<feature type="disulfide bond" evidence="10">
    <location>
        <begin position="9"/>
        <end position="27"/>
    </location>
</feature>
<comment type="subcellular location">
    <subcellularLocation>
        <location evidence="1">Membrane</location>
        <topology evidence="1">Single-pass membrane protein</topology>
    </subcellularLocation>
</comment>
<feature type="disulfide bond" evidence="10">
    <location>
        <begin position="743"/>
        <end position="761"/>
    </location>
</feature>
<feature type="compositionally biased region" description="Low complexity" evidence="11">
    <location>
        <begin position="182"/>
        <end position="193"/>
    </location>
</feature>
<feature type="disulfide bond" evidence="10">
    <location>
        <begin position="755"/>
        <end position="770"/>
    </location>
</feature>
<feature type="compositionally biased region" description="Basic and acidic residues" evidence="11">
    <location>
        <begin position="524"/>
        <end position="539"/>
    </location>
</feature>
<dbReference type="InterPro" id="IPR013151">
    <property type="entry name" value="Immunoglobulin_dom"/>
</dbReference>
<keyword evidence="2" id="KW-0812">Transmembrane</keyword>
<evidence type="ECO:0000256" key="5">
    <source>
        <dbReference type="ARBA" id="ARBA00022989"/>
    </source>
</evidence>
<dbReference type="PANTHER" id="PTHR22722:SF5">
    <property type="entry name" value="LOW-DENSITY LIPOPROTEIN RECEPTOR-RELATED PROTEIN 1B"/>
    <property type="match status" value="1"/>
</dbReference>
<feature type="disulfide bond" evidence="10">
    <location>
        <begin position="352"/>
        <end position="370"/>
    </location>
</feature>
<dbReference type="InParanoid" id="A0A1V9X0T2"/>
<evidence type="ECO:0000256" key="7">
    <source>
        <dbReference type="ARBA" id="ARBA00023157"/>
    </source>
</evidence>
<feature type="compositionally biased region" description="Basic residues" evidence="11">
    <location>
        <begin position="48"/>
        <end position="64"/>
    </location>
</feature>
<dbReference type="GO" id="GO:0043235">
    <property type="term" value="C:receptor complex"/>
    <property type="evidence" value="ECO:0007669"/>
    <property type="project" value="TreeGrafter"/>
</dbReference>
<keyword evidence="4" id="KW-0677">Repeat</keyword>
<reference evidence="13 14" key="1">
    <citation type="journal article" date="2017" name="Gigascience">
        <title>Draft genome of the honey bee ectoparasitic mite, Tropilaelaps mercedesae, is shaped by the parasitic life history.</title>
        <authorList>
            <person name="Dong X."/>
            <person name="Armstrong S.D."/>
            <person name="Xia D."/>
            <person name="Makepeace B.L."/>
            <person name="Darby A.C."/>
            <person name="Kadowaki T."/>
        </authorList>
    </citation>
    <scope>NUCLEOTIDE SEQUENCE [LARGE SCALE GENOMIC DNA]</scope>
    <source>
        <strain evidence="13">Wuxi-XJTLU</strain>
    </source>
</reference>